<proteinExistence type="inferred from homology"/>
<dbReference type="PANTHER" id="PTHR30258:SF2">
    <property type="entry name" value="COMG OPERON PROTEIN 1"/>
    <property type="match status" value="1"/>
</dbReference>
<evidence type="ECO:0000313" key="6">
    <source>
        <dbReference type="Proteomes" id="UP000477311"/>
    </source>
</evidence>
<dbReference type="Gene3D" id="3.40.50.300">
    <property type="entry name" value="P-loop containing nucleotide triphosphate hydrolases"/>
    <property type="match status" value="1"/>
</dbReference>
<evidence type="ECO:0000259" key="4">
    <source>
        <dbReference type="PROSITE" id="PS00662"/>
    </source>
</evidence>
<dbReference type="InterPro" id="IPR027417">
    <property type="entry name" value="P-loop_NTPase"/>
</dbReference>
<dbReference type="InterPro" id="IPR001482">
    <property type="entry name" value="T2SS/T4SS_dom"/>
</dbReference>
<organism evidence="5 6">
    <name type="scientific">Limisphaera ngatamarikiensis</name>
    <dbReference type="NCBI Taxonomy" id="1324935"/>
    <lineage>
        <taxon>Bacteria</taxon>
        <taxon>Pseudomonadati</taxon>
        <taxon>Verrucomicrobiota</taxon>
        <taxon>Verrucomicrobiia</taxon>
        <taxon>Limisphaerales</taxon>
        <taxon>Limisphaeraceae</taxon>
        <taxon>Limisphaera</taxon>
    </lineage>
</organism>
<dbReference type="AlphaFoldDB" id="A0A6M1RPZ8"/>
<dbReference type="RefSeq" id="WP_165107712.1">
    <property type="nucleotide sequence ID" value="NZ_JAAKYA010000058.1"/>
</dbReference>
<comment type="similarity">
    <text evidence="1">Belongs to the GSP E family.</text>
</comment>
<dbReference type="SUPFAM" id="SSF160246">
    <property type="entry name" value="EspE N-terminal domain-like"/>
    <property type="match status" value="1"/>
</dbReference>
<dbReference type="GO" id="GO:0005524">
    <property type="term" value="F:ATP binding"/>
    <property type="evidence" value="ECO:0007669"/>
    <property type="project" value="UniProtKB-KW"/>
</dbReference>
<dbReference type="Pfam" id="PF05157">
    <property type="entry name" value="MshEN"/>
    <property type="match status" value="1"/>
</dbReference>
<dbReference type="GO" id="GO:0016887">
    <property type="term" value="F:ATP hydrolysis activity"/>
    <property type="evidence" value="ECO:0007669"/>
    <property type="project" value="TreeGrafter"/>
</dbReference>
<keyword evidence="2" id="KW-0547">Nucleotide-binding</keyword>
<dbReference type="CDD" id="cd01129">
    <property type="entry name" value="PulE-GspE-like"/>
    <property type="match status" value="1"/>
</dbReference>
<protein>
    <submittedName>
        <fullName evidence="5">Type II/IV secretion system protein</fullName>
    </submittedName>
</protein>
<evidence type="ECO:0000313" key="5">
    <source>
        <dbReference type="EMBL" id="NGO39589.1"/>
    </source>
</evidence>
<dbReference type="PANTHER" id="PTHR30258">
    <property type="entry name" value="TYPE II SECRETION SYSTEM PROTEIN GSPE-RELATED"/>
    <property type="match status" value="1"/>
</dbReference>
<accession>A0A6M1RPZ8</accession>
<name>A0A6M1RPZ8_9BACT</name>
<sequence length="578" mass="64307">MSANEPARPVEVGELLVQRGILSPKLLELVRRRQARLGIPQHRAIVELNYASEEDTYRALAELHGLPFEDVSGVDVPTEVLKEVPLKLIFHYRLLPLRREGDALVVAVSEPPLPMEEGNLRLILHRPLQFVLSSPSAIQAALRKHFGLGAETIQQLRDERAWEEPGAEMVFDVKPAEDDPAVQASIARLVDQILVEALRLDATDIHIEPYPEEIRLRYRIDGVLQTIPVPAGLRRLHPALVSRLKIMAGLNIAEKRLPQDGRIAMKTGGESYDLRVSVLPTAHGEALCLRVLGRQSLFLDLGQLGMEPEQETLMRELVQLPQGMVLLTGPTGSGKTTTLYAALAQANDEGRKIITLENPVEYQIHGIAQIQTREEIGLTFASGLRAVLRHDPDVILIGEIRDPETAEIAVRAAQTGHLVFSTLHTNDSVTAVTRLLEMGIEPSVLGASLVASIAQRLAQRICRHCLEPDPDVAPELREEMARVLGRSPAELELWRGRGCVECRQRGYRGRVGLFEFFVLNEALADLIEPGVKAGTLREAARRYGWRSLRELGWLKVQQRLISVSELQRLTRRVRVGNG</sequence>
<keyword evidence="3" id="KW-0067">ATP-binding</keyword>
<evidence type="ECO:0000256" key="3">
    <source>
        <dbReference type="ARBA" id="ARBA00022840"/>
    </source>
</evidence>
<dbReference type="SUPFAM" id="SSF52540">
    <property type="entry name" value="P-loop containing nucleoside triphosphate hydrolases"/>
    <property type="match status" value="1"/>
</dbReference>
<reference evidence="5 6" key="1">
    <citation type="submission" date="2020-02" db="EMBL/GenBank/DDBJ databases">
        <title>Draft genome sequence of Limisphaera ngatamarikiensis NGM72.4T, a thermophilic Verrucomicrobia grouped in subdivision 3.</title>
        <authorList>
            <person name="Carere C.R."/>
            <person name="Steen J."/>
            <person name="Hugenholtz P."/>
            <person name="Stott M.B."/>
        </authorList>
    </citation>
    <scope>NUCLEOTIDE SEQUENCE [LARGE SCALE GENOMIC DNA]</scope>
    <source>
        <strain evidence="5 6">NGM72.4</strain>
    </source>
</reference>
<keyword evidence="6" id="KW-1185">Reference proteome</keyword>
<feature type="domain" description="Bacterial type II secretion system protein E" evidence="4">
    <location>
        <begin position="388"/>
        <end position="402"/>
    </location>
</feature>
<dbReference type="PROSITE" id="PS00662">
    <property type="entry name" value="T2SP_E"/>
    <property type="match status" value="1"/>
</dbReference>
<dbReference type="GO" id="GO:0005886">
    <property type="term" value="C:plasma membrane"/>
    <property type="evidence" value="ECO:0007669"/>
    <property type="project" value="TreeGrafter"/>
</dbReference>
<dbReference type="EMBL" id="JAAKYA010000058">
    <property type="protein sequence ID" value="NGO39589.1"/>
    <property type="molecule type" value="Genomic_DNA"/>
</dbReference>
<dbReference type="InterPro" id="IPR037257">
    <property type="entry name" value="T2SS_E_N_sf"/>
</dbReference>
<dbReference type="InterPro" id="IPR007831">
    <property type="entry name" value="T2SS_GspE_N"/>
</dbReference>
<gene>
    <name evidence="5" type="ORF">G4L39_09300</name>
</gene>
<dbReference type="Proteomes" id="UP000477311">
    <property type="component" value="Unassembled WGS sequence"/>
</dbReference>
<dbReference type="Gene3D" id="3.30.450.90">
    <property type="match status" value="1"/>
</dbReference>
<evidence type="ECO:0000256" key="2">
    <source>
        <dbReference type="ARBA" id="ARBA00022741"/>
    </source>
</evidence>
<dbReference type="Gene3D" id="3.30.300.160">
    <property type="entry name" value="Type II secretion system, protein E, N-terminal domain"/>
    <property type="match status" value="1"/>
</dbReference>
<comment type="caution">
    <text evidence="5">The sequence shown here is derived from an EMBL/GenBank/DDBJ whole genome shotgun (WGS) entry which is preliminary data.</text>
</comment>
<evidence type="ECO:0000256" key="1">
    <source>
        <dbReference type="ARBA" id="ARBA00006611"/>
    </source>
</evidence>
<dbReference type="InterPro" id="IPR003593">
    <property type="entry name" value="AAA+_ATPase"/>
</dbReference>
<dbReference type="SMART" id="SM00382">
    <property type="entry name" value="AAA"/>
    <property type="match status" value="1"/>
</dbReference>
<dbReference type="Pfam" id="PF00437">
    <property type="entry name" value="T2SSE"/>
    <property type="match status" value="1"/>
</dbReference>